<dbReference type="PANTHER" id="PTHR43037">
    <property type="entry name" value="UNNAMED PRODUCT-RELATED"/>
    <property type="match status" value="1"/>
</dbReference>
<feature type="chain" id="PRO_5004164013" evidence="3">
    <location>
        <begin position="19"/>
        <end position="250"/>
    </location>
</feature>
<dbReference type="EMBL" id="CP000473">
    <property type="protein sequence ID" value="ABJ81269.1"/>
    <property type="molecule type" value="Genomic_DNA"/>
</dbReference>
<dbReference type="InterPro" id="IPR000801">
    <property type="entry name" value="Esterase-like"/>
</dbReference>
<dbReference type="GO" id="GO:0016787">
    <property type="term" value="F:hydrolase activity"/>
    <property type="evidence" value="ECO:0007669"/>
    <property type="project" value="UniProtKB-KW"/>
</dbReference>
<name>Q02CE7_SOLUE</name>
<evidence type="ECO:0000256" key="1">
    <source>
        <dbReference type="ARBA" id="ARBA00022729"/>
    </source>
</evidence>
<dbReference type="InterPro" id="IPR029058">
    <property type="entry name" value="AB_hydrolase_fold"/>
</dbReference>
<dbReference type="HOGENOM" id="CLU_061793_0_0_0"/>
<reference evidence="4" key="1">
    <citation type="submission" date="2006-10" db="EMBL/GenBank/DDBJ databases">
        <title>Complete sequence of Solibacter usitatus Ellin6076.</title>
        <authorList>
            <consortium name="US DOE Joint Genome Institute"/>
            <person name="Copeland A."/>
            <person name="Lucas S."/>
            <person name="Lapidus A."/>
            <person name="Barry K."/>
            <person name="Detter J.C."/>
            <person name="Glavina del Rio T."/>
            <person name="Hammon N."/>
            <person name="Israni S."/>
            <person name="Dalin E."/>
            <person name="Tice H."/>
            <person name="Pitluck S."/>
            <person name="Thompson L.S."/>
            <person name="Brettin T."/>
            <person name="Bruce D."/>
            <person name="Han C."/>
            <person name="Tapia R."/>
            <person name="Gilna P."/>
            <person name="Schmutz J."/>
            <person name="Larimer F."/>
            <person name="Land M."/>
            <person name="Hauser L."/>
            <person name="Kyrpides N."/>
            <person name="Mikhailova N."/>
            <person name="Janssen P.H."/>
            <person name="Kuske C.R."/>
            <person name="Richardson P."/>
        </authorList>
    </citation>
    <scope>NUCLEOTIDE SEQUENCE</scope>
    <source>
        <strain evidence="4">Ellin6076</strain>
    </source>
</reference>
<dbReference type="InParanoid" id="Q02CE7"/>
<dbReference type="Gene3D" id="3.40.50.1820">
    <property type="entry name" value="alpha/beta hydrolase"/>
    <property type="match status" value="1"/>
</dbReference>
<dbReference type="eggNOG" id="COG4099">
    <property type="taxonomic scope" value="Bacteria"/>
</dbReference>
<dbReference type="SUPFAM" id="SSF53474">
    <property type="entry name" value="alpha/beta-Hydrolases"/>
    <property type="match status" value="1"/>
</dbReference>
<keyword evidence="2" id="KW-0378">Hydrolase</keyword>
<dbReference type="PANTHER" id="PTHR43037:SF5">
    <property type="entry name" value="FERULOYL ESTERASE"/>
    <property type="match status" value="1"/>
</dbReference>
<feature type="signal peptide" evidence="3">
    <location>
        <begin position="1"/>
        <end position="18"/>
    </location>
</feature>
<gene>
    <name evidence="4" type="ordered locus">Acid_0257</name>
</gene>
<dbReference type="Pfam" id="PF00756">
    <property type="entry name" value="Esterase"/>
    <property type="match status" value="1"/>
</dbReference>
<dbReference type="STRING" id="234267.Acid_0257"/>
<dbReference type="AlphaFoldDB" id="Q02CE7"/>
<dbReference type="InterPro" id="IPR050955">
    <property type="entry name" value="Plant_Biomass_Hydrol_Est"/>
</dbReference>
<proteinExistence type="predicted"/>
<protein>
    <submittedName>
        <fullName evidence="4">Peptidase-like protein</fullName>
    </submittedName>
</protein>
<accession>Q02CE7</accession>
<dbReference type="KEGG" id="sus:Acid_0257"/>
<sequence precursor="true">MKRALSTLAILLAALCAAQDNGVIAFGTKLVPAVQSAQSQAFARSVAKPKAQGWQAKRDQRRTYRFPGTEKDVSYRIYVPTTWDGEAKLPLVLMLHGGGSNESQYLDQNNKQLLKLAEGHGYLLVSPMGWSPTGAYGNCLRLPAVFGQAESAARQRATSCVQNAPTLERSEQDVIHVLELVLNEYPVDRSAMFLTGHSMGSGGTWYLGAKYAEYWTAIAPMSGPFVEQSTYPWERLRKMPIFMTDRHRLA</sequence>
<evidence type="ECO:0000256" key="3">
    <source>
        <dbReference type="SAM" id="SignalP"/>
    </source>
</evidence>
<keyword evidence="1 3" id="KW-0732">Signal</keyword>
<evidence type="ECO:0000256" key="2">
    <source>
        <dbReference type="ARBA" id="ARBA00022801"/>
    </source>
</evidence>
<evidence type="ECO:0000313" key="4">
    <source>
        <dbReference type="EMBL" id="ABJ81269.1"/>
    </source>
</evidence>
<organism evidence="4">
    <name type="scientific">Solibacter usitatus (strain Ellin6076)</name>
    <dbReference type="NCBI Taxonomy" id="234267"/>
    <lineage>
        <taxon>Bacteria</taxon>
        <taxon>Pseudomonadati</taxon>
        <taxon>Acidobacteriota</taxon>
        <taxon>Terriglobia</taxon>
        <taxon>Bryobacterales</taxon>
        <taxon>Solibacteraceae</taxon>
        <taxon>Candidatus Solibacter</taxon>
    </lineage>
</organism>